<name>A0A6A5WBC3_9PLEO</name>
<evidence type="ECO:0000313" key="2">
    <source>
        <dbReference type="EMBL" id="KAF1998727.1"/>
    </source>
</evidence>
<feature type="compositionally biased region" description="Polar residues" evidence="1">
    <location>
        <begin position="96"/>
        <end position="107"/>
    </location>
</feature>
<reference evidence="2" key="1">
    <citation type="journal article" date="2020" name="Stud. Mycol.">
        <title>101 Dothideomycetes genomes: a test case for predicting lifestyles and emergence of pathogens.</title>
        <authorList>
            <person name="Haridas S."/>
            <person name="Albert R."/>
            <person name="Binder M."/>
            <person name="Bloem J."/>
            <person name="Labutti K."/>
            <person name="Salamov A."/>
            <person name="Andreopoulos B."/>
            <person name="Baker S."/>
            <person name="Barry K."/>
            <person name="Bills G."/>
            <person name="Bluhm B."/>
            <person name="Cannon C."/>
            <person name="Castanera R."/>
            <person name="Culley D."/>
            <person name="Daum C."/>
            <person name="Ezra D."/>
            <person name="Gonzalez J."/>
            <person name="Henrissat B."/>
            <person name="Kuo A."/>
            <person name="Liang C."/>
            <person name="Lipzen A."/>
            <person name="Lutzoni F."/>
            <person name="Magnuson J."/>
            <person name="Mondo S."/>
            <person name="Nolan M."/>
            <person name="Ohm R."/>
            <person name="Pangilinan J."/>
            <person name="Park H.-J."/>
            <person name="Ramirez L."/>
            <person name="Alfaro M."/>
            <person name="Sun H."/>
            <person name="Tritt A."/>
            <person name="Yoshinaga Y."/>
            <person name="Zwiers L.-H."/>
            <person name="Turgeon B."/>
            <person name="Goodwin S."/>
            <person name="Spatafora J."/>
            <person name="Crous P."/>
            <person name="Grigoriev I."/>
        </authorList>
    </citation>
    <scope>NUCLEOTIDE SEQUENCE</scope>
    <source>
        <strain evidence="2">CBS 123094</strain>
    </source>
</reference>
<proteinExistence type="predicted"/>
<protein>
    <submittedName>
        <fullName evidence="2">Uncharacterized protein</fullName>
    </submittedName>
</protein>
<dbReference type="EMBL" id="ML977601">
    <property type="protein sequence ID" value="KAF1998727.1"/>
    <property type="molecule type" value="Genomic_DNA"/>
</dbReference>
<accession>A0A6A5WBC3</accession>
<organism evidence="2 3">
    <name type="scientific">Amniculicola lignicola CBS 123094</name>
    <dbReference type="NCBI Taxonomy" id="1392246"/>
    <lineage>
        <taxon>Eukaryota</taxon>
        <taxon>Fungi</taxon>
        <taxon>Dikarya</taxon>
        <taxon>Ascomycota</taxon>
        <taxon>Pezizomycotina</taxon>
        <taxon>Dothideomycetes</taxon>
        <taxon>Pleosporomycetidae</taxon>
        <taxon>Pleosporales</taxon>
        <taxon>Amniculicolaceae</taxon>
        <taxon>Amniculicola</taxon>
    </lineage>
</organism>
<evidence type="ECO:0000313" key="3">
    <source>
        <dbReference type="Proteomes" id="UP000799779"/>
    </source>
</evidence>
<sequence length="160" mass="17788">MPPNSAGLSRRLSTARPEGVQNRRLRSRSKGQTSPSERRGTGQMNSRGEESRTQRTTDFCSGGSSVAVSVKGVALDRERPGLQQPCQCVPSRNHPAINSQRAYTDTAPNGRPDWRRLRAWQPLCMSRRTTRPLRSIRIRDITVVNGLRRASHLILATDSG</sequence>
<keyword evidence="3" id="KW-1185">Reference proteome</keyword>
<dbReference type="Proteomes" id="UP000799779">
    <property type="component" value="Unassembled WGS sequence"/>
</dbReference>
<dbReference type="AlphaFoldDB" id="A0A6A5WBC3"/>
<gene>
    <name evidence="2" type="ORF">P154DRAFT_577591</name>
</gene>
<feature type="region of interest" description="Disordered" evidence="1">
    <location>
        <begin position="83"/>
        <end position="110"/>
    </location>
</feature>
<evidence type="ECO:0000256" key="1">
    <source>
        <dbReference type="SAM" id="MobiDB-lite"/>
    </source>
</evidence>
<feature type="region of interest" description="Disordered" evidence="1">
    <location>
        <begin position="1"/>
        <end position="65"/>
    </location>
</feature>